<evidence type="ECO:0000313" key="5">
    <source>
        <dbReference type="EMBL" id="KZN40297.1"/>
    </source>
</evidence>
<dbReference type="InterPro" id="IPR018060">
    <property type="entry name" value="HTH_AraC"/>
</dbReference>
<reference evidence="5 6" key="1">
    <citation type="submission" date="2013-07" db="EMBL/GenBank/DDBJ databases">
        <title>Comparative Genomic and Metabolomic Analysis of Twelve Strains of Pseudoalteromonas luteoviolacea.</title>
        <authorList>
            <person name="Vynne N.G."/>
            <person name="Mansson M."/>
            <person name="Gram L."/>
        </authorList>
    </citation>
    <scope>NUCLEOTIDE SEQUENCE [LARGE SCALE GENOMIC DNA]</scope>
    <source>
        <strain evidence="5 6">DSM 6061</strain>
    </source>
</reference>
<dbReference type="GO" id="GO:0005829">
    <property type="term" value="C:cytosol"/>
    <property type="evidence" value="ECO:0007669"/>
    <property type="project" value="TreeGrafter"/>
</dbReference>
<dbReference type="GO" id="GO:0003700">
    <property type="term" value="F:DNA-binding transcription factor activity"/>
    <property type="evidence" value="ECO:0007669"/>
    <property type="project" value="InterPro"/>
</dbReference>
<evidence type="ECO:0000259" key="4">
    <source>
        <dbReference type="PROSITE" id="PS01124"/>
    </source>
</evidence>
<protein>
    <recommendedName>
        <fullName evidence="4">HTH araC/xylS-type domain-containing protein</fullName>
    </recommendedName>
</protein>
<accession>A0A166XGQ4</accession>
<dbReference type="RefSeq" id="WP_063365034.1">
    <property type="nucleotide sequence ID" value="NZ_AQHB01000037.1"/>
</dbReference>
<dbReference type="Gene3D" id="1.10.10.60">
    <property type="entry name" value="Homeodomain-like"/>
    <property type="match status" value="1"/>
</dbReference>
<evidence type="ECO:0000313" key="6">
    <source>
        <dbReference type="Proteomes" id="UP000076643"/>
    </source>
</evidence>
<comment type="caution">
    <text evidence="5">The sequence shown here is derived from an EMBL/GenBank/DDBJ whole genome shotgun (WGS) entry which is preliminary data.</text>
</comment>
<evidence type="ECO:0000256" key="3">
    <source>
        <dbReference type="ARBA" id="ARBA00023163"/>
    </source>
</evidence>
<dbReference type="Pfam" id="PF12625">
    <property type="entry name" value="Arabinose_bd"/>
    <property type="match status" value="1"/>
</dbReference>
<keyword evidence="6" id="KW-1185">Reference proteome</keyword>
<dbReference type="PROSITE" id="PS01124">
    <property type="entry name" value="HTH_ARAC_FAMILY_2"/>
    <property type="match status" value="1"/>
</dbReference>
<dbReference type="PATRIC" id="fig|1365250.3.peg.1748"/>
<feature type="domain" description="HTH araC/xylS-type" evidence="4">
    <location>
        <begin position="239"/>
        <end position="336"/>
    </location>
</feature>
<dbReference type="InterPro" id="IPR009057">
    <property type="entry name" value="Homeodomain-like_sf"/>
</dbReference>
<dbReference type="SMART" id="SM00342">
    <property type="entry name" value="HTH_ARAC"/>
    <property type="match status" value="1"/>
</dbReference>
<dbReference type="PANTHER" id="PTHR47894">
    <property type="entry name" value="HTH-TYPE TRANSCRIPTIONAL REGULATOR GADX"/>
    <property type="match status" value="1"/>
</dbReference>
<dbReference type="GO" id="GO:0000976">
    <property type="term" value="F:transcription cis-regulatory region binding"/>
    <property type="evidence" value="ECO:0007669"/>
    <property type="project" value="TreeGrafter"/>
</dbReference>
<evidence type="ECO:0000256" key="2">
    <source>
        <dbReference type="ARBA" id="ARBA00023125"/>
    </source>
</evidence>
<proteinExistence type="predicted"/>
<keyword evidence="1" id="KW-0805">Transcription regulation</keyword>
<dbReference type="InterPro" id="IPR032687">
    <property type="entry name" value="AraC-type_N"/>
</dbReference>
<dbReference type="AlphaFoldDB" id="A0A166XGQ4"/>
<dbReference type="PANTHER" id="PTHR47894:SF1">
    <property type="entry name" value="HTH-TYPE TRANSCRIPTIONAL REGULATOR VQSM"/>
    <property type="match status" value="1"/>
</dbReference>
<gene>
    <name evidence="5" type="ORF">N475_12590</name>
</gene>
<dbReference type="Proteomes" id="UP000076643">
    <property type="component" value="Unassembled WGS sequence"/>
</dbReference>
<name>A0A166XGQ4_9GAMM</name>
<dbReference type="SUPFAM" id="SSF46689">
    <property type="entry name" value="Homeodomain-like"/>
    <property type="match status" value="1"/>
</dbReference>
<organism evidence="5 6">
    <name type="scientific">Pseudoalteromonas luteoviolacea DSM 6061</name>
    <dbReference type="NCBI Taxonomy" id="1365250"/>
    <lineage>
        <taxon>Bacteria</taxon>
        <taxon>Pseudomonadati</taxon>
        <taxon>Pseudomonadota</taxon>
        <taxon>Gammaproteobacteria</taxon>
        <taxon>Alteromonadales</taxon>
        <taxon>Pseudoalteromonadaceae</taxon>
        <taxon>Pseudoalteromonas</taxon>
    </lineage>
</organism>
<keyword evidence="2" id="KW-0238">DNA-binding</keyword>
<dbReference type="EMBL" id="AUYB01000096">
    <property type="protein sequence ID" value="KZN40297.1"/>
    <property type="molecule type" value="Genomic_DNA"/>
</dbReference>
<evidence type="ECO:0000256" key="1">
    <source>
        <dbReference type="ARBA" id="ARBA00023015"/>
    </source>
</evidence>
<dbReference type="Pfam" id="PF12833">
    <property type="entry name" value="HTH_18"/>
    <property type="match status" value="1"/>
</dbReference>
<keyword evidence="3" id="KW-0804">Transcription</keyword>
<sequence>MQRSFACLNDKRMPAHFLIAMLELAEQYRVEPESLLRGSQLFLDDLAFPEAQVAPEQALYVLKKLKRELADQPQLAMELGQRIASGHGHVLFDLWRYAPNLNEALAAWARSQNHIETLLQLNVQRHQGEIYIRLTESASLSTQQRSVFELALSACRLLLKEQLGAQTWLKVELPWAQPSHNFHYPVYLGEHIEFNAPRCAIILSEQVLYQPFKEASVLRFAQTKRAVRLHRQASCLLQAHLRRLIRRRLSDPWNLDITARSLGMSPATLKRRLKQDGTNFKLLVDEVKGQEALHLMALNQWNNSQLASNMAFSDEHSFRRAFKRWTGAVPSAFRCN</sequence>